<feature type="domain" description="Histidine kinase" evidence="6">
    <location>
        <begin position="601"/>
        <end position="819"/>
    </location>
</feature>
<keyword evidence="8" id="KW-0808">Transferase</keyword>
<dbReference type="CDD" id="cd00082">
    <property type="entry name" value="HisKA"/>
    <property type="match status" value="1"/>
</dbReference>
<name>A0A286BVF0_9GAMM</name>
<dbReference type="InterPro" id="IPR001789">
    <property type="entry name" value="Sig_transdc_resp-reg_receiver"/>
</dbReference>
<dbReference type="Pfam" id="PF02518">
    <property type="entry name" value="HATPase_c"/>
    <property type="match status" value="1"/>
</dbReference>
<dbReference type="PROSITE" id="PS50110">
    <property type="entry name" value="RESPONSE_REGULATORY"/>
    <property type="match status" value="1"/>
</dbReference>
<dbReference type="InterPro" id="IPR005467">
    <property type="entry name" value="His_kinase_dom"/>
</dbReference>
<evidence type="ECO:0000259" key="7">
    <source>
        <dbReference type="PROSITE" id="PS50110"/>
    </source>
</evidence>
<dbReference type="Pfam" id="PF00512">
    <property type="entry name" value="HisKA"/>
    <property type="match status" value="1"/>
</dbReference>
<evidence type="ECO:0000256" key="3">
    <source>
        <dbReference type="ARBA" id="ARBA00022553"/>
    </source>
</evidence>
<dbReference type="SUPFAM" id="SSF47226">
    <property type="entry name" value="Histidine-containing phosphotransfer domain, HPT domain"/>
    <property type="match status" value="1"/>
</dbReference>
<evidence type="ECO:0000313" key="9">
    <source>
        <dbReference type="Proteomes" id="UP000219271"/>
    </source>
</evidence>
<feature type="chain" id="PRO_5011973209" description="histidine kinase" evidence="5">
    <location>
        <begin position="22"/>
        <end position="1083"/>
    </location>
</feature>
<dbReference type="OrthoDB" id="9770795at2"/>
<dbReference type="InterPro" id="IPR036641">
    <property type="entry name" value="HPT_dom_sf"/>
</dbReference>
<dbReference type="SMART" id="SM00448">
    <property type="entry name" value="REC"/>
    <property type="match status" value="1"/>
</dbReference>
<dbReference type="InterPro" id="IPR011006">
    <property type="entry name" value="CheY-like_superfamily"/>
</dbReference>
<dbReference type="Gene3D" id="1.10.287.130">
    <property type="match status" value="1"/>
</dbReference>
<dbReference type="PROSITE" id="PS50109">
    <property type="entry name" value="HIS_KIN"/>
    <property type="match status" value="1"/>
</dbReference>
<dbReference type="InterPro" id="IPR036890">
    <property type="entry name" value="HATPase_C_sf"/>
</dbReference>
<comment type="catalytic activity">
    <reaction evidence="1">
        <text>ATP + protein L-histidine = ADP + protein N-phospho-L-histidine.</text>
        <dbReference type="EC" id="2.7.13.3"/>
    </reaction>
</comment>
<dbReference type="InterPro" id="IPR004358">
    <property type="entry name" value="Sig_transdc_His_kin-like_C"/>
</dbReference>
<dbReference type="PRINTS" id="PR00344">
    <property type="entry name" value="BCTRLSENSOR"/>
</dbReference>
<keyword evidence="9" id="KW-1185">Reference proteome</keyword>
<dbReference type="EC" id="2.7.13.3" evidence="2"/>
<dbReference type="EMBL" id="OCMY01000001">
    <property type="protein sequence ID" value="SOD38129.1"/>
    <property type="molecule type" value="Genomic_DNA"/>
</dbReference>
<dbReference type="InterPro" id="IPR001638">
    <property type="entry name" value="Solute-binding_3/MltF_N"/>
</dbReference>
<dbReference type="InterPro" id="IPR003594">
    <property type="entry name" value="HATPase_dom"/>
</dbReference>
<dbReference type="GO" id="GO:0005886">
    <property type="term" value="C:plasma membrane"/>
    <property type="evidence" value="ECO:0007669"/>
    <property type="project" value="UniProtKB-SubCell"/>
</dbReference>
<dbReference type="Gene3D" id="3.40.190.10">
    <property type="entry name" value="Periplasmic binding protein-like II"/>
    <property type="match status" value="4"/>
</dbReference>
<dbReference type="SMART" id="SM00388">
    <property type="entry name" value="HisKA"/>
    <property type="match status" value="1"/>
</dbReference>
<dbReference type="SUPFAM" id="SSF55874">
    <property type="entry name" value="ATPase domain of HSP90 chaperone/DNA topoisomerase II/histidine kinase"/>
    <property type="match status" value="1"/>
</dbReference>
<feature type="domain" description="Response regulatory" evidence="7">
    <location>
        <begin position="841"/>
        <end position="960"/>
    </location>
</feature>
<dbReference type="PANTHER" id="PTHR45339">
    <property type="entry name" value="HYBRID SIGNAL TRANSDUCTION HISTIDINE KINASE J"/>
    <property type="match status" value="1"/>
</dbReference>
<dbReference type="Gene3D" id="3.40.50.2300">
    <property type="match status" value="1"/>
</dbReference>
<reference evidence="9" key="1">
    <citation type="submission" date="2017-09" db="EMBL/GenBank/DDBJ databases">
        <authorList>
            <person name="Varghese N."/>
            <person name="Submissions S."/>
        </authorList>
    </citation>
    <scope>NUCLEOTIDE SEQUENCE [LARGE SCALE GENOMIC DNA]</scope>
    <source>
        <strain evidence="9">JKS000234</strain>
    </source>
</reference>
<dbReference type="Pfam" id="PF00072">
    <property type="entry name" value="Response_reg"/>
    <property type="match status" value="1"/>
</dbReference>
<dbReference type="Pfam" id="PF00497">
    <property type="entry name" value="SBP_bac_3"/>
    <property type="match status" value="2"/>
</dbReference>
<dbReference type="CDD" id="cd16922">
    <property type="entry name" value="HATPase_EvgS-ArcB-TorS-like"/>
    <property type="match status" value="1"/>
</dbReference>
<feature type="modified residue" description="4-aspartylphosphate" evidence="4">
    <location>
        <position position="890"/>
    </location>
</feature>
<evidence type="ECO:0000259" key="6">
    <source>
        <dbReference type="PROSITE" id="PS50109"/>
    </source>
</evidence>
<dbReference type="InterPro" id="IPR036097">
    <property type="entry name" value="HisK_dim/P_sf"/>
</dbReference>
<dbReference type="InterPro" id="IPR003661">
    <property type="entry name" value="HisK_dim/P_dom"/>
</dbReference>
<dbReference type="Gene3D" id="3.30.565.10">
    <property type="entry name" value="Histidine kinase-like ATPase, C-terminal domain"/>
    <property type="match status" value="1"/>
</dbReference>
<dbReference type="AlphaFoldDB" id="A0A286BVF0"/>
<evidence type="ECO:0000256" key="2">
    <source>
        <dbReference type="ARBA" id="ARBA00012438"/>
    </source>
</evidence>
<sequence length="1083" mass="122165">MVIRILSMIVLWSLCLSAWSAAPLTFTPRYGLVSPEVSLSPSSQRWLSRHPVLRVGVWNNAIPPYMVEFEKGTYEGLSADYLAIIAKTMNLPVKITLYDTRQQMVDALRAGEIDLTPYYTQAANQDTHLELSIPYSLAQSVLISRRQAKFDRELKDANYRLMFFGDTALKNLLHQRYPKAYLVPASPHLWAYTETALSNNTVFWSNTATQRYLSQRGLQNIIESHDTPYTNDVDARFATRADNHPLITAINEILANIPLRNAVQIAEAWGLDYRSVVKNHPLDLSDEEAKWLEQHRDITVFYDPSHLPFTFVDAKQRVVGLSVELLNLISQRTGIHFQYQATHGLNRMRDALVKQPHSLLAVSDAASQQNKHIRYSRSYIYSPWVVVTRKESKWHSLDEMAGKRVGLYERVYYRNDLRRSWPEVDFVENAVSIDFLGQLQDKQVDGFIVPYESAQFLLNNHFNDRFKVAFVAPLPMFRMAMAANVADKHLISILNKALSDIPQPTIQSLMERWIKYTPPATSTSWQSYRSYMLRFGIGAGLFLLFFLWRNHLLKSSLAKQRKHEEEMGQQLHYIETLLEDVHKAKRAALRSSEAKSTFLSHMSHEIRTPLAALIGLLEIEHLGQSDQQQRQKNIDLAWQSSRSLLSLVGDILDLAKIESGHFSIRPMTMSLSDVIHDTEALFHQVALNKGIALNVILEIDQDCVMFDPVALKQILSNLVSNAIKFTTSGAVEVVLYQADTSKPDYVLEVCDSGSGLTPEQQQAIFDPFIQVDQGTNRVSGTGLGLNICRRLAAMLEAELHVESEPGVGSVFMLRFSAQPSTLFEAEVEPEQVDDIAHVSLRMLIVDDNATNQLLLAQQLRYAGHHVLVADGGEAALTLWREHEIDRVITDCNMPGMDGFEFTRQLRIEEKRLNRRIVPIYGLTAMAEERVAQLAIQAGMNGCLFKPLESTQLLKVVTGAAPTHSRPDTLLTLENLAANDPQAWHDLVTTAQQQNARDLAQLKLATEEANFASARHAAHQLLGSAKLLHAEALQHSSLAAEQAAEEEDHALLQQQLPAVIAAVAQLEELFLHTLEKNHIDEVKP</sequence>
<dbReference type="SUPFAM" id="SSF47384">
    <property type="entry name" value="Homodimeric domain of signal transducing histidine kinase"/>
    <property type="match status" value="1"/>
</dbReference>
<dbReference type="PANTHER" id="PTHR45339:SF3">
    <property type="entry name" value="HISTIDINE KINASE"/>
    <property type="match status" value="1"/>
</dbReference>
<dbReference type="RefSeq" id="WP_097096066.1">
    <property type="nucleotide sequence ID" value="NZ_OCMY01000001.1"/>
</dbReference>
<evidence type="ECO:0000313" key="8">
    <source>
        <dbReference type="EMBL" id="SOD38129.1"/>
    </source>
</evidence>
<keyword evidence="3 4" id="KW-0597">Phosphoprotein</keyword>
<evidence type="ECO:0000256" key="5">
    <source>
        <dbReference type="SAM" id="SignalP"/>
    </source>
</evidence>
<dbReference type="GO" id="GO:0005524">
    <property type="term" value="F:ATP binding"/>
    <property type="evidence" value="ECO:0007669"/>
    <property type="project" value="UniProtKB-KW"/>
</dbReference>
<dbReference type="Gene3D" id="1.20.120.160">
    <property type="entry name" value="HPT domain"/>
    <property type="match status" value="1"/>
</dbReference>
<dbReference type="Proteomes" id="UP000219271">
    <property type="component" value="Unassembled WGS sequence"/>
</dbReference>
<dbReference type="SMART" id="SM00387">
    <property type="entry name" value="HATPase_c"/>
    <property type="match status" value="1"/>
</dbReference>
<dbReference type="SMART" id="SM00062">
    <property type="entry name" value="PBPb"/>
    <property type="match status" value="1"/>
</dbReference>
<feature type="signal peptide" evidence="5">
    <location>
        <begin position="1"/>
        <end position="21"/>
    </location>
</feature>
<proteinExistence type="predicted"/>
<evidence type="ECO:0000256" key="1">
    <source>
        <dbReference type="ARBA" id="ARBA00000085"/>
    </source>
</evidence>
<organism evidence="8 9">
    <name type="scientific">Candidatus Pantoea floridensis</name>
    <dbReference type="NCBI Taxonomy" id="1938870"/>
    <lineage>
        <taxon>Bacteria</taxon>
        <taxon>Pseudomonadati</taxon>
        <taxon>Pseudomonadota</taxon>
        <taxon>Gammaproteobacteria</taxon>
        <taxon>Enterobacterales</taxon>
        <taxon>Erwiniaceae</taxon>
        <taxon>Pantoea</taxon>
    </lineage>
</organism>
<dbReference type="SUPFAM" id="SSF52172">
    <property type="entry name" value="CheY-like"/>
    <property type="match status" value="1"/>
</dbReference>
<keyword evidence="5" id="KW-0732">Signal</keyword>
<protein>
    <recommendedName>
        <fullName evidence="2">histidine kinase</fullName>
        <ecNumber evidence="2">2.7.13.3</ecNumber>
    </recommendedName>
</protein>
<dbReference type="SUPFAM" id="SSF53850">
    <property type="entry name" value="Periplasmic binding protein-like II"/>
    <property type="match status" value="2"/>
</dbReference>
<evidence type="ECO:0000256" key="4">
    <source>
        <dbReference type="PROSITE-ProRule" id="PRU00169"/>
    </source>
</evidence>
<gene>
    <name evidence="8" type="ORF">SAMN06273570_2519</name>
</gene>
<keyword evidence="8" id="KW-0418">Kinase</keyword>
<accession>A0A286BVF0</accession>
<dbReference type="GO" id="GO:0000155">
    <property type="term" value="F:phosphorelay sensor kinase activity"/>
    <property type="evidence" value="ECO:0007669"/>
    <property type="project" value="InterPro"/>
</dbReference>
<dbReference type="CDD" id="cd17546">
    <property type="entry name" value="REC_hyHK_CKI1_RcsC-like"/>
    <property type="match status" value="1"/>
</dbReference>